<dbReference type="Gene3D" id="3.90.25.10">
    <property type="entry name" value="UDP-galactose 4-epimerase, domain 1"/>
    <property type="match status" value="1"/>
</dbReference>
<feature type="domain" description="NAD(P)-binding" evidence="1">
    <location>
        <begin position="16"/>
        <end position="189"/>
    </location>
</feature>
<dbReference type="InterPro" id="IPR036291">
    <property type="entry name" value="NAD(P)-bd_dom_sf"/>
</dbReference>
<protein>
    <submittedName>
        <fullName evidence="2">SDR family oxidoreductase</fullName>
        <ecNumber evidence="2">1.6.5.2</ecNumber>
    </submittedName>
</protein>
<evidence type="ECO:0000313" key="3">
    <source>
        <dbReference type="Proteomes" id="UP001180737"/>
    </source>
</evidence>
<keyword evidence="2" id="KW-0560">Oxidoreductase</keyword>
<accession>A0ABU2YXI4</accession>
<keyword evidence="3" id="KW-1185">Reference proteome</keyword>
<name>A0ABU2YXI4_9ACTN</name>
<dbReference type="InterPro" id="IPR016040">
    <property type="entry name" value="NAD(P)-bd_dom"/>
</dbReference>
<dbReference type="SUPFAM" id="SSF51735">
    <property type="entry name" value="NAD(P)-binding Rossmann-fold domains"/>
    <property type="match status" value="1"/>
</dbReference>
<evidence type="ECO:0000259" key="1">
    <source>
        <dbReference type="Pfam" id="PF13460"/>
    </source>
</evidence>
<dbReference type="CDD" id="cd05269">
    <property type="entry name" value="TMR_SDR_a"/>
    <property type="match status" value="1"/>
</dbReference>
<dbReference type="EMBL" id="JAVRFJ010000013">
    <property type="protein sequence ID" value="MDT0569035.1"/>
    <property type="molecule type" value="Genomic_DNA"/>
</dbReference>
<proteinExistence type="predicted"/>
<dbReference type="Gene3D" id="3.40.50.720">
    <property type="entry name" value="NAD(P)-binding Rossmann-like Domain"/>
    <property type="match status" value="1"/>
</dbReference>
<dbReference type="EC" id="1.6.5.2" evidence="2"/>
<dbReference type="GO" id="GO:0003955">
    <property type="term" value="F:NAD(P)H dehydrogenase (quinone) activity"/>
    <property type="evidence" value="ECO:0007669"/>
    <property type="project" value="UniProtKB-EC"/>
</dbReference>
<dbReference type="PANTHER" id="PTHR47129">
    <property type="entry name" value="QUINONE OXIDOREDUCTASE 2"/>
    <property type="match status" value="1"/>
</dbReference>
<dbReference type="Pfam" id="PF13460">
    <property type="entry name" value="NAD_binding_10"/>
    <property type="match status" value="1"/>
</dbReference>
<gene>
    <name evidence="2" type="ORF">RM704_16415</name>
</gene>
<sequence>MFETAGPSAPTTVVTGSTGRLGGRVARRLAERGIPQKLLVRSPERAPRLTAAVTVRGAYADQDAVREALAGTHTLFMVSAAESADRLAQHKAFVDAAAKAGVRHLVYVSFYGAAPDATFTLARDHFHTEQHIRASGLAYTFLRDNLYAEVVPDLVGEDGAIRGPAGSGRAAFVALDDIADVAAAVLSRPEDHAGMTYDLTGPESLTLDDAATILSEQLERAVTFRRETVEEAYASRASYGAPAWQLDAWVSTYTAIASGELDGVSDAVPRLTGRPATPLADAVRAAAR</sequence>
<dbReference type="PANTHER" id="PTHR47129:SF1">
    <property type="entry name" value="NMRA-LIKE DOMAIN-CONTAINING PROTEIN"/>
    <property type="match status" value="1"/>
</dbReference>
<organism evidence="2 3">
    <name type="scientific">Streptomyces gottesmaniae</name>
    <dbReference type="NCBI Taxonomy" id="3075518"/>
    <lineage>
        <taxon>Bacteria</taxon>
        <taxon>Bacillati</taxon>
        <taxon>Actinomycetota</taxon>
        <taxon>Actinomycetes</taxon>
        <taxon>Kitasatosporales</taxon>
        <taxon>Streptomycetaceae</taxon>
        <taxon>Streptomyces</taxon>
    </lineage>
</organism>
<reference evidence="2" key="1">
    <citation type="submission" date="2024-05" db="EMBL/GenBank/DDBJ databases">
        <title>30 novel species of actinomycetes from the DSMZ collection.</title>
        <authorList>
            <person name="Nouioui I."/>
        </authorList>
    </citation>
    <scope>NUCLEOTIDE SEQUENCE</scope>
    <source>
        <strain evidence="2">DSM 3412</strain>
    </source>
</reference>
<comment type="caution">
    <text evidence="2">The sequence shown here is derived from an EMBL/GenBank/DDBJ whole genome shotgun (WGS) entry which is preliminary data.</text>
</comment>
<dbReference type="InterPro" id="IPR052718">
    <property type="entry name" value="NmrA-type_oxidoreductase"/>
</dbReference>
<dbReference type="RefSeq" id="WP_033527200.1">
    <property type="nucleotide sequence ID" value="NZ_JAVRFJ010000013.1"/>
</dbReference>
<evidence type="ECO:0000313" key="2">
    <source>
        <dbReference type="EMBL" id="MDT0569035.1"/>
    </source>
</evidence>
<dbReference type="Proteomes" id="UP001180737">
    <property type="component" value="Unassembled WGS sequence"/>
</dbReference>